<feature type="domain" description="Hydantoinase A/oxoprolinase" evidence="1">
    <location>
        <begin position="211"/>
        <end position="349"/>
    </location>
</feature>
<dbReference type="GO" id="GO:0017168">
    <property type="term" value="F:5-oxoprolinase (ATP-hydrolyzing) activity"/>
    <property type="evidence" value="ECO:0007669"/>
    <property type="project" value="TreeGrafter"/>
</dbReference>
<organism evidence="3 4">
    <name type="scientific">Anaerotruncus colihominis</name>
    <dbReference type="NCBI Taxonomy" id="169435"/>
    <lineage>
        <taxon>Bacteria</taxon>
        <taxon>Bacillati</taxon>
        <taxon>Bacillota</taxon>
        <taxon>Clostridia</taxon>
        <taxon>Eubacteriales</taxon>
        <taxon>Oscillospiraceae</taxon>
        <taxon>Anaerotruncus</taxon>
    </lineage>
</organism>
<dbReference type="EMBL" id="QXWK01000008">
    <property type="protein sequence ID" value="NBH60962.1"/>
    <property type="molecule type" value="Genomic_DNA"/>
</dbReference>
<evidence type="ECO:0000313" key="4">
    <source>
        <dbReference type="Proteomes" id="UP000446866"/>
    </source>
</evidence>
<reference evidence="3 4" key="1">
    <citation type="submission" date="2018-08" db="EMBL/GenBank/DDBJ databases">
        <title>Murine metabolic-syndrome-specific gut microbial biobank.</title>
        <authorList>
            <person name="Liu C."/>
        </authorList>
    </citation>
    <scope>NUCLEOTIDE SEQUENCE [LARGE SCALE GENOMIC DNA]</scope>
    <source>
        <strain evidence="3 4">28</strain>
    </source>
</reference>
<feature type="domain" description="Hydantoinase/oxoprolinase N-terminal" evidence="2">
    <location>
        <begin position="28"/>
        <end position="191"/>
    </location>
</feature>
<name>A0A845QG06_9FIRM</name>
<sequence length="683" mass="75008">MRECSVFVRKPEYKFCFRKVKEYSMIGIGIDTGGTCTDAVVLNTDGNQVLSFSKTLTTKGDLKEGILKALRGLDENLVKQAEYLSLSTTLATNACVEGKGGRAKLVLIGVKPQMIARMQGIYGLPPVSEICFLEGDAATVDKGTPLPDWETFRETVKETFREFDSVAIVQMNAKYNDGQFEKEAEAIIGEVLSVPCVRGYDLYQELNVQKRAATALLNARLIPVMENFFDSIDRSLSELGLSLPIQVVKSDGNIMSRDYAMGRPVETLLCGPAASIIGAMELSDKKDALIVDMGGTTSDVALLKNRVPVTSDAGISIGTWKTMVKGVTIDTFALGGDSAVEYEDNSLYLEKRRIVPLSMAAAQFPRIREKLTELNAGFATYSYPANQFFMLVNRPKNMEKYTNNEQKLIEALAGQPLMFSEAAEAVGVSPYVFRSKRLEDEGVIIRCGVTPTDVMHICGDYDAYDVEAAKQGVIYLCNATKKDFDTVCREIYDLAKARLYSSLTGIFMKYETDGKLSYEDEAAVEKLAAYIFKQRQSGAKFMRPDFKSQIDFIGIGAPTRIFLPEVAALFGASADVPEYAKVANAIGAAVGSVVAEYTVYIQPALGVYRVTGGSKTMTFEEYDEALSAAKKVAEERAREKALEQGAAKVTRVETEVSEDYYQLTGESRKLFLETLVTAKAVTK</sequence>
<dbReference type="PANTHER" id="PTHR11365:SF2">
    <property type="entry name" value="5-OXOPROLINASE"/>
    <property type="match status" value="1"/>
</dbReference>
<dbReference type="InterPro" id="IPR008040">
    <property type="entry name" value="Hydant_A_N"/>
</dbReference>
<protein>
    <submittedName>
        <fullName evidence="3">Hydantoinase/oxoprolinase family protein</fullName>
    </submittedName>
</protein>
<proteinExistence type="predicted"/>
<accession>A0A845QG06</accession>
<dbReference type="Proteomes" id="UP000446866">
    <property type="component" value="Unassembled WGS sequence"/>
</dbReference>
<gene>
    <name evidence="3" type="ORF">D0435_04760</name>
</gene>
<keyword evidence="4" id="KW-1185">Reference proteome</keyword>
<dbReference type="InterPro" id="IPR045079">
    <property type="entry name" value="Oxoprolinase-like"/>
</dbReference>
<evidence type="ECO:0000259" key="2">
    <source>
        <dbReference type="Pfam" id="PF05378"/>
    </source>
</evidence>
<dbReference type="GO" id="GO:0006749">
    <property type="term" value="P:glutathione metabolic process"/>
    <property type="evidence" value="ECO:0007669"/>
    <property type="project" value="TreeGrafter"/>
</dbReference>
<dbReference type="PANTHER" id="PTHR11365">
    <property type="entry name" value="5-OXOPROLINASE RELATED"/>
    <property type="match status" value="1"/>
</dbReference>
<evidence type="ECO:0000313" key="3">
    <source>
        <dbReference type="EMBL" id="NBH60962.1"/>
    </source>
</evidence>
<dbReference type="SUPFAM" id="SSF53067">
    <property type="entry name" value="Actin-like ATPase domain"/>
    <property type="match status" value="1"/>
</dbReference>
<dbReference type="AlphaFoldDB" id="A0A845QG06"/>
<dbReference type="Pfam" id="PF01968">
    <property type="entry name" value="Hydantoinase_A"/>
    <property type="match status" value="1"/>
</dbReference>
<dbReference type="InterPro" id="IPR043129">
    <property type="entry name" value="ATPase_NBD"/>
</dbReference>
<dbReference type="GO" id="GO:0005829">
    <property type="term" value="C:cytosol"/>
    <property type="evidence" value="ECO:0007669"/>
    <property type="project" value="TreeGrafter"/>
</dbReference>
<dbReference type="Pfam" id="PF05378">
    <property type="entry name" value="Hydant_A_N"/>
    <property type="match status" value="1"/>
</dbReference>
<dbReference type="InterPro" id="IPR002821">
    <property type="entry name" value="Hydantoinase_A"/>
</dbReference>
<evidence type="ECO:0000259" key="1">
    <source>
        <dbReference type="Pfam" id="PF01968"/>
    </source>
</evidence>
<comment type="caution">
    <text evidence="3">The sequence shown here is derived from an EMBL/GenBank/DDBJ whole genome shotgun (WGS) entry which is preliminary data.</text>
</comment>